<evidence type="ECO:0000313" key="4">
    <source>
        <dbReference type="Proteomes" id="UP000004775"/>
    </source>
</evidence>
<feature type="transmembrane region" description="Helical" evidence="1">
    <location>
        <begin position="357"/>
        <end position="379"/>
    </location>
</feature>
<feature type="transmembrane region" description="Helical" evidence="1">
    <location>
        <begin position="168"/>
        <end position="188"/>
    </location>
</feature>
<accession>I4I221</accession>
<dbReference type="InterPro" id="IPR002656">
    <property type="entry name" value="Acyl_transf_3_dom"/>
</dbReference>
<dbReference type="HOGENOM" id="CLU_005679_2_4_3"/>
<name>I4I221_MICAE</name>
<dbReference type="PANTHER" id="PTHR23028">
    <property type="entry name" value="ACETYLTRANSFERASE"/>
    <property type="match status" value="1"/>
</dbReference>
<dbReference type="InterPro" id="IPR050879">
    <property type="entry name" value="Acyltransferase_3"/>
</dbReference>
<dbReference type="Pfam" id="PF01757">
    <property type="entry name" value="Acyl_transf_3"/>
    <property type="match status" value="1"/>
</dbReference>
<feature type="transmembrane region" description="Helical" evidence="1">
    <location>
        <begin position="255"/>
        <end position="278"/>
    </location>
</feature>
<feature type="transmembrane region" description="Helical" evidence="1">
    <location>
        <begin position="284"/>
        <end position="303"/>
    </location>
</feature>
<keyword evidence="1" id="KW-0472">Membrane</keyword>
<evidence type="ECO:0000256" key="1">
    <source>
        <dbReference type="SAM" id="Phobius"/>
    </source>
</evidence>
<feature type="transmembrane region" description="Helical" evidence="1">
    <location>
        <begin position="67"/>
        <end position="91"/>
    </location>
</feature>
<keyword evidence="1" id="KW-1133">Transmembrane helix</keyword>
<reference evidence="3 4" key="1">
    <citation type="submission" date="2012-04" db="EMBL/GenBank/DDBJ databases">
        <authorList>
            <person name="Genoscope - CEA"/>
        </authorList>
    </citation>
    <scope>NUCLEOTIDE SEQUENCE [LARGE SCALE GENOMIC DNA]</scope>
    <source>
        <strain evidence="3 4">9809</strain>
    </source>
</reference>
<dbReference type="GO" id="GO:0000271">
    <property type="term" value="P:polysaccharide biosynthetic process"/>
    <property type="evidence" value="ECO:0007669"/>
    <property type="project" value="TreeGrafter"/>
</dbReference>
<dbReference type="Proteomes" id="UP000004775">
    <property type="component" value="Unassembled WGS sequence"/>
</dbReference>
<protein>
    <recommendedName>
        <fullName evidence="2">Acyltransferase 3 domain-containing protein</fullName>
    </recommendedName>
</protein>
<proteinExistence type="predicted"/>
<dbReference type="GO" id="GO:0016020">
    <property type="term" value="C:membrane"/>
    <property type="evidence" value="ECO:0007669"/>
    <property type="project" value="TreeGrafter"/>
</dbReference>
<dbReference type="EMBL" id="CAIO01000453">
    <property type="protein sequence ID" value="CCI28345.1"/>
    <property type="molecule type" value="Genomic_DNA"/>
</dbReference>
<evidence type="ECO:0000259" key="2">
    <source>
        <dbReference type="Pfam" id="PF01757"/>
    </source>
</evidence>
<organism evidence="3 4">
    <name type="scientific">Microcystis aeruginosa PCC 9809</name>
    <dbReference type="NCBI Taxonomy" id="1160285"/>
    <lineage>
        <taxon>Bacteria</taxon>
        <taxon>Bacillati</taxon>
        <taxon>Cyanobacteriota</taxon>
        <taxon>Cyanophyceae</taxon>
        <taxon>Oscillatoriophycideae</taxon>
        <taxon>Chroococcales</taxon>
        <taxon>Microcystaceae</taxon>
        <taxon>Microcystis</taxon>
    </lineage>
</organism>
<keyword evidence="1" id="KW-0812">Transmembrane</keyword>
<feature type="transmembrane region" description="Helical" evidence="1">
    <location>
        <begin position="225"/>
        <end position="243"/>
    </location>
</feature>
<gene>
    <name evidence="3" type="ORF">MICAH_5060005</name>
</gene>
<comment type="caution">
    <text evidence="3">The sequence shown here is derived from an EMBL/GenBank/DDBJ whole genome shotgun (WGS) entry which is preliminary data.</text>
</comment>
<feature type="transmembrane region" description="Helical" evidence="1">
    <location>
        <begin position="195"/>
        <end position="213"/>
    </location>
</feature>
<dbReference type="AlphaFoldDB" id="I4I221"/>
<feature type="transmembrane region" description="Helical" evidence="1">
    <location>
        <begin position="112"/>
        <end position="131"/>
    </location>
</feature>
<sequence>MGKNNDNYPLNKQVLPKQYSNFLYGLRGLAALFVLVSHIWYQIWPADAEPLGYYERPTGLILFLTSWLYYGHFAVVIFILLSGFCLMLPVIQGDGTLPGGTVEFLKKRSHRILPPYYFALLFSLFLIDIFIGTKTGSQWDISIPVTRLGVIADLLMLQDFIAPVQVNYVFWSLAVIWQLYLCFPLIILSWQRLGSLGTTIAVGFLSYTIILLLEAAHVEDVPPQYIGLFFDFTLGVLAATLVFSQDSLWIKIREYFPSQIIAVICGLLIIGLCYLWGFDKVEQNLAFLDNLCAFATLSILVAGASLKPNFIKDILCFKPLVFVGTFSYSLYLIHAPLLQLIWQYFLHPLGLDKASEFFGLLVIAPPLIIGFSLIFFRFFERPFLNRRSRSVNNDKRNSYET</sequence>
<evidence type="ECO:0000313" key="3">
    <source>
        <dbReference type="EMBL" id="CCI28345.1"/>
    </source>
</evidence>
<feature type="transmembrane region" description="Helical" evidence="1">
    <location>
        <begin position="21"/>
        <end position="41"/>
    </location>
</feature>
<dbReference type="RefSeq" id="WP_002798832.1">
    <property type="nucleotide sequence ID" value="NZ_HE973777.1"/>
</dbReference>
<dbReference type="PANTHER" id="PTHR23028:SF131">
    <property type="entry name" value="BLR2367 PROTEIN"/>
    <property type="match status" value="1"/>
</dbReference>
<feature type="domain" description="Acyltransferase 3" evidence="2">
    <location>
        <begin position="23"/>
        <end position="372"/>
    </location>
</feature>
<feature type="transmembrane region" description="Helical" evidence="1">
    <location>
        <begin position="315"/>
        <end position="337"/>
    </location>
</feature>
<dbReference type="GO" id="GO:0016747">
    <property type="term" value="F:acyltransferase activity, transferring groups other than amino-acyl groups"/>
    <property type="evidence" value="ECO:0007669"/>
    <property type="project" value="InterPro"/>
</dbReference>